<dbReference type="Proteomes" id="UP000254503">
    <property type="component" value="Unassembled WGS sequence"/>
</dbReference>
<feature type="region of interest" description="Disordered" evidence="1">
    <location>
        <begin position="1"/>
        <end position="38"/>
    </location>
</feature>
<protein>
    <submittedName>
        <fullName evidence="2">Uncharacterized protein</fullName>
    </submittedName>
</protein>
<name>A0A376WX25_ECOLX</name>
<gene>
    <name evidence="2" type="ORF">NCTC9045_02431</name>
</gene>
<feature type="compositionally biased region" description="Low complexity" evidence="1">
    <location>
        <begin position="1"/>
        <end position="17"/>
    </location>
</feature>
<reference evidence="2 3" key="1">
    <citation type="submission" date="2018-06" db="EMBL/GenBank/DDBJ databases">
        <authorList>
            <consortium name="Pathogen Informatics"/>
            <person name="Doyle S."/>
        </authorList>
    </citation>
    <scope>NUCLEOTIDE SEQUENCE [LARGE SCALE GENOMIC DNA]</scope>
    <source>
        <strain evidence="2 3">NCTC9045</strain>
    </source>
</reference>
<evidence type="ECO:0000313" key="3">
    <source>
        <dbReference type="Proteomes" id="UP000254503"/>
    </source>
</evidence>
<dbReference type="EMBL" id="UGDD01000002">
    <property type="protein sequence ID" value="STJ54538.1"/>
    <property type="molecule type" value="Genomic_DNA"/>
</dbReference>
<feature type="compositionally biased region" description="Basic and acidic residues" evidence="1">
    <location>
        <begin position="19"/>
        <end position="38"/>
    </location>
</feature>
<organism evidence="2 3">
    <name type="scientific">Escherichia coli</name>
    <dbReference type="NCBI Taxonomy" id="562"/>
    <lineage>
        <taxon>Bacteria</taxon>
        <taxon>Pseudomonadati</taxon>
        <taxon>Pseudomonadota</taxon>
        <taxon>Gammaproteobacteria</taxon>
        <taxon>Enterobacterales</taxon>
        <taxon>Enterobacteriaceae</taxon>
        <taxon>Escherichia</taxon>
    </lineage>
</organism>
<evidence type="ECO:0000256" key="1">
    <source>
        <dbReference type="SAM" id="MobiDB-lite"/>
    </source>
</evidence>
<dbReference type="AlphaFoldDB" id="A0A376WX25"/>
<accession>A0A376WX25</accession>
<sequence length="72" mass="7846">MSSSCNSGSNLSASNALRVDSRPRQDAEIAPDRGDNEKQAENGIGELVVVFVKVLFAEVKRGPRNVTLFHLF</sequence>
<proteinExistence type="predicted"/>
<evidence type="ECO:0000313" key="2">
    <source>
        <dbReference type="EMBL" id="STJ54538.1"/>
    </source>
</evidence>